<dbReference type="EMBL" id="BAAADA010000025">
    <property type="protein sequence ID" value="GAA0476078.1"/>
    <property type="molecule type" value="Genomic_DNA"/>
</dbReference>
<dbReference type="Proteomes" id="UP001410648">
    <property type="component" value="Unassembled WGS sequence"/>
</dbReference>
<dbReference type="InterPro" id="IPR013366">
    <property type="entry name" value="EutJ"/>
</dbReference>
<dbReference type="NCBIfam" id="NF011660">
    <property type="entry name" value="PRK15080.1"/>
    <property type="match status" value="1"/>
</dbReference>
<dbReference type="InterPro" id="IPR043129">
    <property type="entry name" value="ATPase_NBD"/>
</dbReference>
<dbReference type="RefSeq" id="WP_346023832.1">
    <property type="nucleotide sequence ID" value="NZ_BAAADA010000025.1"/>
</dbReference>
<dbReference type="SUPFAM" id="SSF53067">
    <property type="entry name" value="Actin-like ATPase domain"/>
    <property type="match status" value="2"/>
</dbReference>
<name>A0ABN1AGS7_9LACT</name>
<dbReference type="PANTHER" id="PTHR32432">
    <property type="entry name" value="CELL DIVISION PROTEIN FTSA-RELATED"/>
    <property type="match status" value="1"/>
</dbReference>
<dbReference type="PANTHER" id="PTHR32432:SF3">
    <property type="entry name" value="ETHANOLAMINE UTILIZATION PROTEIN EUTJ"/>
    <property type="match status" value="1"/>
</dbReference>
<gene>
    <name evidence="1" type="primary">eutJ</name>
    <name evidence="1" type="ORF">GCM10008936_03140</name>
</gene>
<protein>
    <submittedName>
        <fullName evidence="1">Ethanolamine utilization protein EutJ</fullName>
    </submittedName>
</protein>
<dbReference type="InterPro" id="IPR050696">
    <property type="entry name" value="FtsA/MreB"/>
</dbReference>
<evidence type="ECO:0000313" key="2">
    <source>
        <dbReference type="Proteomes" id="UP001410648"/>
    </source>
</evidence>
<reference evidence="1 2" key="1">
    <citation type="journal article" date="2019" name="Int. J. Syst. Evol. Microbiol.">
        <title>The Global Catalogue of Microorganisms (GCM) 10K type strain sequencing project: providing services to taxonomists for standard genome sequencing and annotation.</title>
        <authorList>
            <consortium name="The Broad Institute Genomics Platform"/>
            <consortium name="The Broad Institute Genome Sequencing Center for Infectious Disease"/>
            <person name="Wu L."/>
            <person name="Ma J."/>
        </authorList>
    </citation>
    <scope>NUCLEOTIDE SEQUENCE [LARGE SCALE GENOMIC DNA]</scope>
    <source>
        <strain evidence="1 2">JCM 14232</strain>
    </source>
</reference>
<dbReference type="NCBIfam" id="TIGR02529">
    <property type="entry name" value="EutJ"/>
    <property type="match status" value="1"/>
</dbReference>
<proteinExistence type="predicted"/>
<comment type="caution">
    <text evidence="1">The sequence shown here is derived from an EMBL/GenBank/DDBJ whole genome shotgun (WGS) entry which is preliminary data.</text>
</comment>
<keyword evidence="2" id="KW-1185">Reference proteome</keyword>
<sequence>MQEIELANQVLNKFNEIVNTGRAYPFDKTKKIKIGVDLGTSSIVLVVLDNENQPVYGSFRYADVIRDGLVVDYIRSVDIVRTLKAEAEKVLGISLAKAAGAVPPGTIGKNKSVVKYVIESADMEVEDIVDEPTAASCLLKINNGAVVDVGGGTTGISTFINGEVQNVFDEPTGGTHMTLVLAGYNGISFEEAEKLKRKKCKEEENFLVIRPVVEKMADITQKALQSNGNKSNYPIYIVGGASNFSDFSDTFSNYLDRPVLKTAYPQFVTPIGIAMSCGKEVD</sequence>
<evidence type="ECO:0000313" key="1">
    <source>
        <dbReference type="EMBL" id="GAA0476078.1"/>
    </source>
</evidence>
<accession>A0ABN1AGS7</accession>
<dbReference type="Gene3D" id="3.30.420.40">
    <property type="match status" value="2"/>
</dbReference>
<organism evidence="1 2">
    <name type="scientific">Alkalibacterium indicireducens</name>
    <dbReference type="NCBI Taxonomy" id="398758"/>
    <lineage>
        <taxon>Bacteria</taxon>
        <taxon>Bacillati</taxon>
        <taxon>Bacillota</taxon>
        <taxon>Bacilli</taxon>
        <taxon>Lactobacillales</taxon>
        <taxon>Carnobacteriaceae</taxon>
        <taxon>Alkalibacterium</taxon>
    </lineage>
</organism>
<dbReference type="Pfam" id="PF14450">
    <property type="entry name" value="FtsA"/>
    <property type="match status" value="1"/>
</dbReference>